<dbReference type="GO" id="GO:0000287">
    <property type="term" value="F:magnesium ion binding"/>
    <property type="evidence" value="ECO:0007669"/>
    <property type="project" value="InterPro"/>
</dbReference>
<dbReference type="Pfam" id="PF05866">
    <property type="entry name" value="RusA"/>
    <property type="match status" value="1"/>
</dbReference>
<dbReference type="InterPro" id="IPR008822">
    <property type="entry name" value="Endonuclease_RusA-like"/>
</dbReference>
<dbReference type="InterPro" id="IPR036614">
    <property type="entry name" value="RusA-like_sf"/>
</dbReference>
<proteinExistence type="predicted"/>
<sequence>MLEPSREKRGDVLTRRARKPPNVAHDGELDSSTACTGHNHPPVEIEIDLPLPTSTNRIWRRGSSRRTGRTWTYLSASYQTWKAKADEALKELRASGPVARIEGPFEVRLVIDRKKRHKLDLDNRLKAPLDWAQAAGLIVDDKLQDRVTVEWGRAPKGARLTLTEVREMP</sequence>
<organism evidence="2 3">
    <name type="scientific">Methylobacterium currus</name>
    <dbReference type="NCBI Taxonomy" id="2051553"/>
    <lineage>
        <taxon>Bacteria</taxon>
        <taxon>Pseudomonadati</taxon>
        <taxon>Pseudomonadota</taxon>
        <taxon>Alphaproteobacteria</taxon>
        <taxon>Hyphomicrobiales</taxon>
        <taxon>Methylobacteriaceae</taxon>
        <taxon>Methylobacterium</taxon>
    </lineage>
</organism>
<evidence type="ECO:0000256" key="1">
    <source>
        <dbReference type="SAM" id="MobiDB-lite"/>
    </source>
</evidence>
<keyword evidence="3" id="KW-1185">Reference proteome</keyword>
<dbReference type="Gene3D" id="3.30.1330.70">
    <property type="entry name" value="Holliday junction resolvase RusA"/>
    <property type="match status" value="1"/>
</dbReference>
<gene>
    <name evidence="2" type="ORF">DA075_06580</name>
</gene>
<dbReference type="SUPFAM" id="SSF103084">
    <property type="entry name" value="Holliday junction resolvase RusA"/>
    <property type="match status" value="1"/>
</dbReference>
<accession>A0A2R4WGH9</accession>
<reference evidence="2 3" key="1">
    <citation type="submission" date="2018-04" db="EMBL/GenBank/DDBJ databases">
        <title>Methylobacterium sp. PR1016A genome.</title>
        <authorList>
            <person name="Park W."/>
        </authorList>
    </citation>
    <scope>NUCLEOTIDE SEQUENCE [LARGE SCALE GENOMIC DNA]</scope>
    <source>
        <strain evidence="2 3">PR1016A</strain>
    </source>
</reference>
<feature type="compositionally biased region" description="Basic and acidic residues" evidence="1">
    <location>
        <begin position="1"/>
        <end position="14"/>
    </location>
</feature>
<dbReference type="GO" id="GO:0006310">
    <property type="term" value="P:DNA recombination"/>
    <property type="evidence" value="ECO:0007669"/>
    <property type="project" value="InterPro"/>
</dbReference>
<dbReference type="AlphaFoldDB" id="A0A2R4WGH9"/>
<protein>
    <submittedName>
        <fullName evidence="2">RusA family crossover junction endodeoxyribonuclease</fullName>
    </submittedName>
</protein>
<evidence type="ECO:0000313" key="2">
    <source>
        <dbReference type="EMBL" id="AWB20629.1"/>
    </source>
</evidence>
<dbReference type="GO" id="GO:0006281">
    <property type="term" value="P:DNA repair"/>
    <property type="evidence" value="ECO:0007669"/>
    <property type="project" value="InterPro"/>
</dbReference>
<dbReference type="KEGG" id="mee:DA075_06580"/>
<dbReference type="Proteomes" id="UP000244755">
    <property type="component" value="Chromosome 1"/>
</dbReference>
<evidence type="ECO:0000313" key="3">
    <source>
        <dbReference type="Proteomes" id="UP000244755"/>
    </source>
</evidence>
<feature type="region of interest" description="Disordered" evidence="1">
    <location>
        <begin position="1"/>
        <end position="42"/>
    </location>
</feature>
<name>A0A2R4WGH9_9HYPH</name>
<dbReference type="EMBL" id="CP028843">
    <property type="protein sequence ID" value="AWB20629.1"/>
    <property type="molecule type" value="Genomic_DNA"/>
</dbReference>